<dbReference type="PIRSF" id="PIRSF026782">
    <property type="entry name" value="CbiD"/>
    <property type="match status" value="1"/>
</dbReference>
<dbReference type="PANTHER" id="PTHR35863:SF1">
    <property type="entry name" value="COBALT-PRECORRIN-5B C(1)-METHYLTRANSFERASE"/>
    <property type="match status" value="1"/>
</dbReference>
<name>A0A4R5U7L8_9HYPH</name>
<evidence type="ECO:0000256" key="1">
    <source>
        <dbReference type="ARBA" id="ARBA00022573"/>
    </source>
</evidence>
<keyword evidence="3 5" id="KW-0808">Transferase</keyword>
<dbReference type="Gene3D" id="3.30.2110.10">
    <property type="entry name" value="CbiD-like"/>
    <property type="match status" value="1"/>
</dbReference>
<organism evidence="6 7">
    <name type="scientific">Rhizobium deserti</name>
    <dbReference type="NCBI Taxonomy" id="2547961"/>
    <lineage>
        <taxon>Bacteria</taxon>
        <taxon>Pseudomonadati</taxon>
        <taxon>Pseudomonadota</taxon>
        <taxon>Alphaproteobacteria</taxon>
        <taxon>Hyphomicrobiales</taxon>
        <taxon>Rhizobiaceae</taxon>
        <taxon>Rhizobium/Agrobacterium group</taxon>
        <taxon>Rhizobium</taxon>
    </lineage>
</organism>
<dbReference type="AlphaFoldDB" id="A0A4R5U7L8"/>
<keyword evidence="4 5" id="KW-0949">S-adenosyl-L-methionine</keyword>
<reference evidence="6 7" key="1">
    <citation type="submission" date="2019-03" db="EMBL/GenBank/DDBJ databases">
        <title>Rhizobium sp. nov., an bacterium isolated from biocrust in Mu Us Desert.</title>
        <authorList>
            <person name="Lixiong L."/>
        </authorList>
    </citation>
    <scope>NUCLEOTIDE SEQUENCE [LARGE SCALE GENOMIC DNA]</scope>
    <source>
        <strain evidence="6 7">SPY-1</strain>
    </source>
</reference>
<comment type="caution">
    <text evidence="6">The sequence shown here is derived from an EMBL/GenBank/DDBJ whole genome shotgun (WGS) entry which is preliminary data.</text>
</comment>
<evidence type="ECO:0000256" key="4">
    <source>
        <dbReference type="ARBA" id="ARBA00022691"/>
    </source>
</evidence>
<comment type="pathway">
    <text evidence="5">Cofactor biosynthesis; adenosylcobalamin biosynthesis; cob(II)yrinate a,c-diamide from sirohydrochlorin (anaerobic route): step 6/10.</text>
</comment>
<protein>
    <recommendedName>
        <fullName evidence="5">Cobalt-precorrin-5B C(1)-methyltransferase</fullName>
        <ecNumber evidence="5">2.1.1.195</ecNumber>
    </recommendedName>
    <alternativeName>
        <fullName evidence="5">Cobalt-precorrin-6A synthase</fullName>
    </alternativeName>
</protein>
<keyword evidence="2 5" id="KW-0489">Methyltransferase</keyword>
<evidence type="ECO:0000256" key="3">
    <source>
        <dbReference type="ARBA" id="ARBA00022679"/>
    </source>
</evidence>
<dbReference type="GO" id="GO:0032259">
    <property type="term" value="P:methylation"/>
    <property type="evidence" value="ECO:0007669"/>
    <property type="project" value="UniProtKB-KW"/>
</dbReference>
<gene>
    <name evidence="5" type="primary">cbiD</name>
    <name evidence="6" type="ORF">E2F50_21010</name>
</gene>
<comment type="similarity">
    <text evidence="5">Belongs to the CbiD family.</text>
</comment>
<dbReference type="UniPathway" id="UPA00148">
    <property type="reaction ID" value="UER00227"/>
</dbReference>
<dbReference type="GO" id="GO:0019251">
    <property type="term" value="P:anaerobic cobalamin biosynthetic process"/>
    <property type="evidence" value="ECO:0007669"/>
    <property type="project" value="UniProtKB-UniRule"/>
</dbReference>
<dbReference type="GO" id="GO:0043780">
    <property type="term" value="F:cobalt-precorrin-5B C1-methyltransferase activity"/>
    <property type="evidence" value="ECO:0007669"/>
    <property type="project" value="RHEA"/>
</dbReference>
<dbReference type="PANTHER" id="PTHR35863">
    <property type="entry name" value="COBALT-PRECORRIN-5B C(1)-METHYLTRANSFERASE"/>
    <property type="match status" value="1"/>
</dbReference>
<evidence type="ECO:0000313" key="6">
    <source>
        <dbReference type="EMBL" id="TDK30320.1"/>
    </source>
</evidence>
<dbReference type="InterPro" id="IPR036074">
    <property type="entry name" value="CbiD_sf"/>
</dbReference>
<keyword evidence="1 5" id="KW-0169">Cobalamin biosynthesis</keyword>
<dbReference type="RefSeq" id="WP_133318149.1">
    <property type="nucleotide sequence ID" value="NZ_SMTL01000008.1"/>
</dbReference>
<sequence>MEAAIEPESKNLRRGWTTGTCAAAASKAACLALLSGRFPAAVEVTLPGGQRPGFALAMEDKGEGFATAGIVKDAGDDPDVTHGALIMSTVRRAAPGSGIVFKAGRGVGTVTRPGLPLPPGEPSINPVPRKMIGQAVVEAVAECDGYESDFEVEISVADGERIAEKTLNGRLGIVGGISILGTTGIVIPFSCSAWIHSIWRGIDVARAAGLTHIAGSTGNTSEKAVEAHHGLPEVALIEMGDFVGGMLKYVRDHPVPKVTIAGGVAKMTKLAQGMLDVHSKRGLADLEALAKLAAEAGADGELVAKIAGANIVSHAFQLAGEANLLLGDRIAALAWQTAAKVLSHPQIALEILVFDREGRLIGRTGFTPSNHFEPSPASATS</sequence>
<evidence type="ECO:0000313" key="7">
    <source>
        <dbReference type="Proteomes" id="UP000295238"/>
    </source>
</evidence>
<dbReference type="EC" id="2.1.1.195" evidence="5"/>
<dbReference type="NCBIfam" id="TIGR00312">
    <property type="entry name" value="cbiD"/>
    <property type="match status" value="1"/>
</dbReference>
<comment type="function">
    <text evidence="5">Catalyzes the methylation of C-1 in cobalt-precorrin-5B to form cobalt-precorrin-6A.</text>
</comment>
<dbReference type="EMBL" id="SMTL01000008">
    <property type="protein sequence ID" value="TDK30320.1"/>
    <property type="molecule type" value="Genomic_DNA"/>
</dbReference>
<comment type="catalytic activity">
    <reaction evidence="5">
        <text>Co-precorrin-5B + S-adenosyl-L-methionine = Co-precorrin-6A + S-adenosyl-L-homocysteine</text>
        <dbReference type="Rhea" id="RHEA:26285"/>
        <dbReference type="ChEBI" id="CHEBI:57856"/>
        <dbReference type="ChEBI" id="CHEBI:59789"/>
        <dbReference type="ChEBI" id="CHEBI:60063"/>
        <dbReference type="ChEBI" id="CHEBI:60064"/>
        <dbReference type="EC" id="2.1.1.195"/>
    </reaction>
</comment>
<dbReference type="InterPro" id="IPR002748">
    <property type="entry name" value="CbiD"/>
</dbReference>
<keyword evidence="7" id="KW-1185">Reference proteome</keyword>
<accession>A0A4R5U7L8</accession>
<dbReference type="HAMAP" id="MF_00787">
    <property type="entry name" value="CbiD"/>
    <property type="match status" value="1"/>
</dbReference>
<dbReference type="SUPFAM" id="SSF111342">
    <property type="entry name" value="CbiD-like"/>
    <property type="match status" value="1"/>
</dbReference>
<dbReference type="Proteomes" id="UP000295238">
    <property type="component" value="Unassembled WGS sequence"/>
</dbReference>
<evidence type="ECO:0000256" key="5">
    <source>
        <dbReference type="HAMAP-Rule" id="MF_00787"/>
    </source>
</evidence>
<dbReference type="Pfam" id="PF01888">
    <property type="entry name" value="CbiD"/>
    <property type="match status" value="1"/>
</dbReference>
<evidence type="ECO:0000256" key="2">
    <source>
        <dbReference type="ARBA" id="ARBA00022603"/>
    </source>
</evidence>
<proteinExistence type="inferred from homology"/>
<dbReference type="NCBIfam" id="NF000849">
    <property type="entry name" value="PRK00075.1-1"/>
    <property type="match status" value="1"/>
</dbReference>